<dbReference type="Proteomes" id="UP001180020">
    <property type="component" value="Unassembled WGS sequence"/>
</dbReference>
<feature type="transmembrane region" description="Helical" evidence="1">
    <location>
        <begin position="32"/>
        <end position="52"/>
    </location>
</feature>
<keyword evidence="1" id="KW-0812">Transmembrane</keyword>
<comment type="caution">
    <text evidence="2">The sequence shown here is derived from an EMBL/GenBank/DDBJ whole genome shotgun (WGS) entry which is preliminary data.</text>
</comment>
<sequence>MDSKAALLPREDPNSQEAKATMTGLLDDLQQLSGLQLAFMVPFFIISLYSLVTTVHSSATMYHDKFLTLGAMLSEIKWVWKRPIITMIYIGLFTFAYVFTVVFFMIVSMVIIKGATEVALIVVMALLATLYYLHLLAVWTIGLVVSVIEEDCYGMDAIKKARNSSKEGGFKVFYYDCKRSHGEVVVVPGMKGWRMQSKQLVHKRESHVCRVLVNAKASPGKKKPNEVIMVDPLEAKRLAAKQMEELQAKERLKRRRQIEAINGAWAMIGLTAGLVIEGQTGNNILNQVGAN</sequence>
<evidence type="ECO:0000313" key="3">
    <source>
        <dbReference type="Proteomes" id="UP001180020"/>
    </source>
</evidence>
<dbReference type="InterPro" id="IPR053091">
    <property type="entry name" value="PSII_Assembly/Photoprotect-Rel"/>
</dbReference>
<reference evidence="2" key="1">
    <citation type="journal article" date="2023" name="Nat. Commun.">
        <title>Diploid and tetraploid genomes of Acorus and the evolution of monocots.</title>
        <authorList>
            <person name="Ma L."/>
            <person name="Liu K.W."/>
            <person name="Li Z."/>
            <person name="Hsiao Y.Y."/>
            <person name="Qi Y."/>
            <person name="Fu T."/>
            <person name="Tang G.D."/>
            <person name="Zhang D."/>
            <person name="Sun W.H."/>
            <person name="Liu D.K."/>
            <person name="Li Y."/>
            <person name="Chen G.Z."/>
            <person name="Liu X.D."/>
            <person name="Liao X.Y."/>
            <person name="Jiang Y.T."/>
            <person name="Yu X."/>
            <person name="Hao Y."/>
            <person name="Huang J."/>
            <person name="Zhao X.W."/>
            <person name="Ke S."/>
            <person name="Chen Y.Y."/>
            <person name="Wu W.L."/>
            <person name="Hsu J.L."/>
            <person name="Lin Y.F."/>
            <person name="Huang M.D."/>
            <person name="Li C.Y."/>
            <person name="Huang L."/>
            <person name="Wang Z.W."/>
            <person name="Zhao X."/>
            <person name="Zhong W.Y."/>
            <person name="Peng D.H."/>
            <person name="Ahmad S."/>
            <person name="Lan S."/>
            <person name="Zhang J.S."/>
            <person name="Tsai W.C."/>
            <person name="Van de Peer Y."/>
            <person name="Liu Z.J."/>
        </authorList>
    </citation>
    <scope>NUCLEOTIDE SEQUENCE</scope>
    <source>
        <strain evidence="2">CP</strain>
    </source>
</reference>
<protein>
    <submittedName>
        <fullName evidence="2">Uncharacterized protein</fullName>
    </submittedName>
</protein>
<gene>
    <name evidence="2" type="ORF">QJS10_CPA02g01439</name>
</gene>
<evidence type="ECO:0000256" key="1">
    <source>
        <dbReference type="SAM" id="Phobius"/>
    </source>
</evidence>
<organism evidence="2 3">
    <name type="scientific">Acorus calamus</name>
    <name type="common">Sweet flag</name>
    <dbReference type="NCBI Taxonomy" id="4465"/>
    <lineage>
        <taxon>Eukaryota</taxon>
        <taxon>Viridiplantae</taxon>
        <taxon>Streptophyta</taxon>
        <taxon>Embryophyta</taxon>
        <taxon>Tracheophyta</taxon>
        <taxon>Spermatophyta</taxon>
        <taxon>Magnoliopsida</taxon>
        <taxon>Liliopsida</taxon>
        <taxon>Acoraceae</taxon>
        <taxon>Acorus</taxon>
    </lineage>
</organism>
<dbReference type="SUPFAM" id="SSF103511">
    <property type="entry name" value="Chlorophyll a-b binding protein"/>
    <property type="match status" value="1"/>
</dbReference>
<accession>A0AAV9FC97</accession>
<reference evidence="2" key="2">
    <citation type="submission" date="2023-06" db="EMBL/GenBank/DDBJ databases">
        <authorList>
            <person name="Ma L."/>
            <person name="Liu K.-W."/>
            <person name="Li Z."/>
            <person name="Hsiao Y.-Y."/>
            <person name="Qi Y."/>
            <person name="Fu T."/>
            <person name="Tang G."/>
            <person name="Zhang D."/>
            <person name="Sun W.-H."/>
            <person name="Liu D.-K."/>
            <person name="Li Y."/>
            <person name="Chen G.-Z."/>
            <person name="Liu X.-D."/>
            <person name="Liao X.-Y."/>
            <person name="Jiang Y.-T."/>
            <person name="Yu X."/>
            <person name="Hao Y."/>
            <person name="Huang J."/>
            <person name="Zhao X.-W."/>
            <person name="Ke S."/>
            <person name="Chen Y.-Y."/>
            <person name="Wu W.-L."/>
            <person name="Hsu J.-L."/>
            <person name="Lin Y.-F."/>
            <person name="Huang M.-D."/>
            <person name="Li C.-Y."/>
            <person name="Huang L."/>
            <person name="Wang Z.-W."/>
            <person name="Zhao X."/>
            <person name="Zhong W.-Y."/>
            <person name="Peng D.-H."/>
            <person name="Ahmad S."/>
            <person name="Lan S."/>
            <person name="Zhang J.-S."/>
            <person name="Tsai W.-C."/>
            <person name="Van De Peer Y."/>
            <person name="Liu Z.-J."/>
        </authorList>
    </citation>
    <scope>NUCLEOTIDE SEQUENCE</scope>
    <source>
        <strain evidence="2">CP</strain>
        <tissue evidence="2">Leaves</tissue>
    </source>
</reference>
<evidence type="ECO:0000313" key="2">
    <source>
        <dbReference type="EMBL" id="KAK1323284.1"/>
    </source>
</evidence>
<dbReference type="AlphaFoldDB" id="A0AAV9FC97"/>
<dbReference type="GO" id="GO:0009535">
    <property type="term" value="C:chloroplast thylakoid membrane"/>
    <property type="evidence" value="ECO:0007669"/>
    <property type="project" value="TreeGrafter"/>
</dbReference>
<feature type="transmembrane region" description="Helical" evidence="1">
    <location>
        <begin position="118"/>
        <end position="145"/>
    </location>
</feature>
<keyword evidence="1" id="KW-0472">Membrane</keyword>
<feature type="transmembrane region" description="Helical" evidence="1">
    <location>
        <begin position="87"/>
        <end position="112"/>
    </location>
</feature>
<name>A0AAV9FC97_ACOCL</name>
<keyword evidence="1" id="KW-1133">Transmembrane helix</keyword>
<dbReference type="PANTHER" id="PTHR37752:SF1">
    <property type="entry name" value="OS02G0610700 PROTEIN"/>
    <property type="match status" value="1"/>
</dbReference>
<dbReference type="EMBL" id="JAUJYO010000002">
    <property type="protein sequence ID" value="KAK1323284.1"/>
    <property type="molecule type" value="Genomic_DNA"/>
</dbReference>
<feature type="transmembrane region" description="Helical" evidence="1">
    <location>
        <begin position="258"/>
        <end position="276"/>
    </location>
</feature>
<dbReference type="PANTHER" id="PTHR37752">
    <property type="entry name" value="OS02G0610700 PROTEIN"/>
    <property type="match status" value="1"/>
</dbReference>
<proteinExistence type="predicted"/>
<keyword evidence="3" id="KW-1185">Reference proteome</keyword>